<reference evidence="3" key="1">
    <citation type="journal article" date="2019" name="Int. J. Syst. Evol. Microbiol.">
        <title>The Global Catalogue of Microorganisms (GCM) 10K type strain sequencing project: providing services to taxonomists for standard genome sequencing and annotation.</title>
        <authorList>
            <consortium name="The Broad Institute Genomics Platform"/>
            <consortium name="The Broad Institute Genome Sequencing Center for Infectious Disease"/>
            <person name="Wu L."/>
            <person name="Ma J."/>
        </authorList>
    </citation>
    <scope>NUCLEOTIDE SEQUENCE [LARGE SCALE GENOMIC DNA]</scope>
    <source>
        <strain evidence="3">CCUG 59685</strain>
    </source>
</reference>
<dbReference type="PROSITE" id="PS51257">
    <property type="entry name" value="PROKAR_LIPOPROTEIN"/>
    <property type="match status" value="1"/>
</dbReference>
<protein>
    <recommendedName>
        <fullName evidence="4">Toxin CptA</fullName>
    </recommendedName>
</protein>
<sequence length="154" mass="17971">MKKAILSTEIDLRLRPSYLLWGWWYLFSMLVMACLWWKLAFVWALSATAVYGLASGWHWTQLAATFWKHSIQRLRVDVYGHMTVVNRTGQVYQVSVLPDSVVHPWCLVLHMQLQPLHEAATEPILRTQRMLVLPDQADRASLTALRVWLRWGQA</sequence>
<organism evidence="2 3">
    <name type="scientific">Methylophilus glucosoxydans</name>
    <dbReference type="NCBI Taxonomy" id="752553"/>
    <lineage>
        <taxon>Bacteria</taxon>
        <taxon>Pseudomonadati</taxon>
        <taxon>Pseudomonadota</taxon>
        <taxon>Betaproteobacteria</taxon>
        <taxon>Nitrosomonadales</taxon>
        <taxon>Methylophilaceae</taxon>
        <taxon>Methylophilus</taxon>
    </lineage>
</organism>
<keyword evidence="1" id="KW-0812">Transmembrane</keyword>
<dbReference type="RefSeq" id="WP_379075875.1">
    <property type="nucleotide sequence ID" value="NZ_JBHTJW010000002.1"/>
</dbReference>
<keyword evidence="1" id="KW-1133">Transmembrane helix</keyword>
<evidence type="ECO:0000256" key="1">
    <source>
        <dbReference type="SAM" id="Phobius"/>
    </source>
</evidence>
<keyword evidence="3" id="KW-1185">Reference proteome</keyword>
<feature type="transmembrane region" description="Helical" evidence="1">
    <location>
        <begin position="21"/>
        <end position="43"/>
    </location>
</feature>
<dbReference type="Proteomes" id="UP001597106">
    <property type="component" value="Unassembled WGS sequence"/>
</dbReference>
<proteinExistence type="predicted"/>
<keyword evidence="1" id="KW-0472">Membrane</keyword>
<evidence type="ECO:0000313" key="3">
    <source>
        <dbReference type="Proteomes" id="UP001597106"/>
    </source>
</evidence>
<name>A0ABW3GH61_9PROT</name>
<evidence type="ECO:0008006" key="4">
    <source>
        <dbReference type="Google" id="ProtNLM"/>
    </source>
</evidence>
<evidence type="ECO:0000313" key="2">
    <source>
        <dbReference type="EMBL" id="MFD0929942.1"/>
    </source>
</evidence>
<accession>A0ABW3GH61</accession>
<comment type="caution">
    <text evidence="2">The sequence shown here is derived from an EMBL/GenBank/DDBJ whole genome shotgun (WGS) entry which is preliminary data.</text>
</comment>
<gene>
    <name evidence="2" type="ORF">ACFQ1T_09145</name>
</gene>
<dbReference type="EMBL" id="JBHTJW010000002">
    <property type="protein sequence ID" value="MFD0929942.1"/>
    <property type="molecule type" value="Genomic_DNA"/>
</dbReference>